<gene>
    <name evidence="1" type="ORF">GCM10022419_015730</name>
</gene>
<keyword evidence="2" id="KW-1185">Reference proteome</keyword>
<accession>A0ABP6VMV4</accession>
<dbReference type="Proteomes" id="UP001500630">
    <property type="component" value="Unassembled WGS sequence"/>
</dbReference>
<evidence type="ECO:0000313" key="1">
    <source>
        <dbReference type="EMBL" id="GAA3536772.1"/>
    </source>
</evidence>
<comment type="caution">
    <text evidence="1">The sequence shown here is derived from an EMBL/GenBank/DDBJ whole genome shotgun (WGS) entry which is preliminary data.</text>
</comment>
<sequence length="121" mass="13347">MTSEELAKEVMTAVLAVQGRILSVGAQQYEEEHGQKFELMSLQEIIQYAMEEVEDGIAYNVMLRYKLRLLNEAIDKAFAGYASNRARHAKTETPAPAAAAQSMPVSTPIYQQTFAAQGGAY</sequence>
<proteinExistence type="predicted"/>
<name>A0ABP6VMV4_9ACTN</name>
<dbReference type="EMBL" id="BAABDQ010000003">
    <property type="protein sequence ID" value="GAA3536772.1"/>
    <property type="molecule type" value="Genomic_DNA"/>
</dbReference>
<evidence type="ECO:0000313" key="2">
    <source>
        <dbReference type="Proteomes" id="UP001500630"/>
    </source>
</evidence>
<protein>
    <submittedName>
        <fullName evidence="1">Uncharacterized protein</fullName>
    </submittedName>
</protein>
<organism evidence="1 2">
    <name type="scientific">Nonomuraea rosea</name>
    <dbReference type="NCBI Taxonomy" id="638574"/>
    <lineage>
        <taxon>Bacteria</taxon>
        <taxon>Bacillati</taxon>
        <taxon>Actinomycetota</taxon>
        <taxon>Actinomycetes</taxon>
        <taxon>Streptosporangiales</taxon>
        <taxon>Streptosporangiaceae</taxon>
        <taxon>Nonomuraea</taxon>
    </lineage>
</organism>
<dbReference type="RefSeq" id="WP_345559925.1">
    <property type="nucleotide sequence ID" value="NZ_BAABDQ010000003.1"/>
</dbReference>
<reference evidence="2" key="1">
    <citation type="journal article" date="2019" name="Int. J. Syst. Evol. Microbiol.">
        <title>The Global Catalogue of Microorganisms (GCM) 10K type strain sequencing project: providing services to taxonomists for standard genome sequencing and annotation.</title>
        <authorList>
            <consortium name="The Broad Institute Genomics Platform"/>
            <consortium name="The Broad Institute Genome Sequencing Center for Infectious Disease"/>
            <person name="Wu L."/>
            <person name="Ma J."/>
        </authorList>
    </citation>
    <scope>NUCLEOTIDE SEQUENCE [LARGE SCALE GENOMIC DNA]</scope>
    <source>
        <strain evidence="2">JCM 17326</strain>
    </source>
</reference>